<accession>A0A9D4F716</accession>
<name>A0A9D4F716_DREPO</name>
<evidence type="ECO:0000313" key="2">
    <source>
        <dbReference type="Proteomes" id="UP000828390"/>
    </source>
</evidence>
<organism evidence="1 2">
    <name type="scientific">Dreissena polymorpha</name>
    <name type="common">Zebra mussel</name>
    <name type="synonym">Mytilus polymorpha</name>
    <dbReference type="NCBI Taxonomy" id="45954"/>
    <lineage>
        <taxon>Eukaryota</taxon>
        <taxon>Metazoa</taxon>
        <taxon>Spiralia</taxon>
        <taxon>Lophotrochozoa</taxon>
        <taxon>Mollusca</taxon>
        <taxon>Bivalvia</taxon>
        <taxon>Autobranchia</taxon>
        <taxon>Heteroconchia</taxon>
        <taxon>Euheterodonta</taxon>
        <taxon>Imparidentia</taxon>
        <taxon>Neoheterodontei</taxon>
        <taxon>Myida</taxon>
        <taxon>Dreissenoidea</taxon>
        <taxon>Dreissenidae</taxon>
        <taxon>Dreissena</taxon>
    </lineage>
</organism>
<dbReference type="AlphaFoldDB" id="A0A9D4F716"/>
<comment type="caution">
    <text evidence="1">The sequence shown here is derived from an EMBL/GenBank/DDBJ whole genome shotgun (WGS) entry which is preliminary data.</text>
</comment>
<dbReference type="Proteomes" id="UP000828390">
    <property type="component" value="Unassembled WGS sequence"/>
</dbReference>
<protein>
    <submittedName>
        <fullName evidence="1">Uncharacterized protein</fullName>
    </submittedName>
</protein>
<gene>
    <name evidence="1" type="ORF">DPMN_146698</name>
</gene>
<dbReference type="EMBL" id="JAIWYP010000007">
    <property type="protein sequence ID" value="KAH3793193.1"/>
    <property type="molecule type" value="Genomic_DNA"/>
</dbReference>
<sequence length="68" mass="7354">MDSLIVQETRSQVKGILKGNKLLLSQKPTASSFIGDGPGQDHFRVAGRGPAPTRHAGDLDECMFECKL</sequence>
<evidence type="ECO:0000313" key="1">
    <source>
        <dbReference type="EMBL" id="KAH3793193.1"/>
    </source>
</evidence>
<proteinExistence type="predicted"/>
<reference evidence="1" key="1">
    <citation type="journal article" date="2019" name="bioRxiv">
        <title>The Genome of the Zebra Mussel, Dreissena polymorpha: A Resource for Invasive Species Research.</title>
        <authorList>
            <person name="McCartney M.A."/>
            <person name="Auch B."/>
            <person name="Kono T."/>
            <person name="Mallez S."/>
            <person name="Zhang Y."/>
            <person name="Obille A."/>
            <person name="Becker A."/>
            <person name="Abrahante J.E."/>
            <person name="Garbe J."/>
            <person name="Badalamenti J.P."/>
            <person name="Herman A."/>
            <person name="Mangelson H."/>
            <person name="Liachko I."/>
            <person name="Sullivan S."/>
            <person name="Sone E.D."/>
            <person name="Koren S."/>
            <person name="Silverstein K.A.T."/>
            <person name="Beckman K.B."/>
            <person name="Gohl D.M."/>
        </authorList>
    </citation>
    <scope>NUCLEOTIDE SEQUENCE</scope>
    <source>
        <strain evidence="1">Duluth1</strain>
        <tissue evidence="1">Whole animal</tissue>
    </source>
</reference>
<keyword evidence="2" id="KW-1185">Reference proteome</keyword>
<reference evidence="1" key="2">
    <citation type="submission" date="2020-11" db="EMBL/GenBank/DDBJ databases">
        <authorList>
            <person name="McCartney M.A."/>
            <person name="Auch B."/>
            <person name="Kono T."/>
            <person name="Mallez S."/>
            <person name="Becker A."/>
            <person name="Gohl D.M."/>
            <person name="Silverstein K.A.T."/>
            <person name="Koren S."/>
            <person name="Bechman K.B."/>
            <person name="Herman A."/>
            <person name="Abrahante J.E."/>
            <person name="Garbe J."/>
        </authorList>
    </citation>
    <scope>NUCLEOTIDE SEQUENCE</scope>
    <source>
        <strain evidence="1">Duluth1</strain>
        <tissue evidence="1">Whole animal</tissue>
    </source>
</reference>